<sequence length="293" mass="33644">MSFQFTQAQVDIFNREGCLLIPDYLSPNEVKEILDHTNRLIDEFDITTHPLTKFTTENDGDHIGDEYFLKSSENISFFLEPAAFDKDNNLIKSKDKSINKIGHNLLIDEVYRKHTINYKSKKIISRLNYRDPRVLQSMIICKQPQIGGEVPSHQDGVFLYTEPQSAIGFWIALEDCDETNGCLSYLPGSHLNSPIGKRFVKAETGGTKFIYLNEDTEDSYKNSSENYKLLKCKKGSLILINHSVIHRSNLNFSENSRFAYAFHVIEGDAIYDEKNWLQIPYTGGTKFTKLYDV</sequence>
<dbReference type="GO" id="GO:0046872">
    <property type="term" value="F:metal ion binding"/>
    <property type="evidence" value="ECO:0007669"/>
    <property type="project" value="UniProtKB-KW"/>
</dbReference>
<organism evidence="5 6">
    <name type="scientific">Wickerhamomyces mucosus</name>
    <dbReference type="NCBI Taxonomy" id="1378264"/>
    <lineage>
        <taxon>Eukaryota</taxon>
        <taxon>Fungi</taxon>
        <taxon>Dikarya</taxon>
        <taxon>Ascomycota</taxon>
        <taxon>Saccharomycotina</taxon>
        <taxon>Saccharomycetes</taxon>
        <taxon>Phaffomycetales</taxon>
        <taxon>Wickerhamomycetaceae</taxon>
        <taxon>Wickerhamomyces</taxon>
    </lineage>
</organism>
<dbReference type="AlphaFoldDB" id="A0A9P8TGZ1"/>
<dbReference type="Proteomes" id="UP000769528">
    <property type="component" value="Unassembled WGS sequence"/>
</dbReference>
<protein>
    <recommendedName>
        <fullName evidence="7">Phytanoyl-CoA dioxygenase</fullName>
    </recommendedName>
</protein>
<evidence type="ECO:0000313" key="5">
    <source>
        <dbReference type="EMBL" id="KAH3679188.1"/>
    </source>
</evidence>
<keyword evidence="6" id="KW-1185">Reference proteome</keyword>
<dbReference type="OrthoDB" id="445007at2759"/>
<comment type="caution">
    <text evidence="5">The sequence shown here is derived from an EMBL/GenBank/DDBJ whole genome shotgun (WGS) entry which is preliminary data.</text>
</comment>
<evidence type="ECO:0000256" key="3">
    <source>
        <dbReference type="ARBA" id="ARBA00022723"/>
    </source>
</evidence>
<comment type="cofactor">
    <cofactor evidence="1">
        <name>Fe cation</name>
        <dbReference type="ChEBI" id="CHEBI:24875"/>
    </cofactor>
</comment>
<evidence type="ECO:0000256" key="1">
    <source>
        <dbReference type="ARBA" id="ARBA00001962"/>
    </source>
</evidence>
<name>A0A9P8TGZ1_9ASCO</name>
<keyword evidence="3" id="KW-0479">Metal-binding</keyword>
<reference evidence="5" key="1">
    <citation type="journal article" date="2021" name="Open Biol.">
        <title>Shared evolutionary footprints suggest mitochondrial oxidative damage underlies multiple complex I losses in fungi.</title>
        <authorList>
            <person name="Schikora-Tamarit M.A."/>
            <person name="Marcet-Houben M."/>
            <person name="Nosek J."/>
            <person name="Gabaldon T."/>
        </authorList>
    </citation>
    <scope>NUCLEOTIDE SEQUENCE</scope>
    <source>
        <strain evidence="5">CBS6341</strain>
    </source>
</reference>
<proteinExistence type="inferred from homology"/>
<evidence type="ECO:0000313" key="6">
    <source>
        <dbReference type="Proteomes" id="UP000769528"/>
    </source>
</evidence>
<evidence type="ECO:0000256" key="4">
    <source>
        <dbReference type="ARBA" id="ARBA00023004"/>
    </source>
</evidence>
<dbReference type="Gene3D" id="2.60.120.620">
    <property type="entry name" value="q2cbj1_9rhob like domain"/>
    <property type="match status" value="1"/>
</dbReference>
<keyword evidence="4" id="KW-0408">Iron</keyword>
<reference evidence="5" key="2">
    <citation type="submission" date="2021-01" db="EMBL/GenBank/DDBJ databases">
        <authorList>
            <person name="Schikora-Tamarit M.A."/>
        </authorList>
    </citation>
    <scope>NUCLEOTIDE SEQUENCE</scope>
    <source>
        <strain evidence="5">CBS6341</strain>
    </source>
</reference>
<accession>A0A9P8TGZ1</accession>
<evidence type="ECO:0008006" key="7">
    <source>
        <dbReference type="Google" id="ProtNLM"/>
    </source>
</evidence>
<dbReference type="EMBL" id="JAEUBF010000389">
    <property type="protein sequence ID" value="KAH3679188.1"/>
    <property type="molecule type" value="Genomic_DNA"/>
</dbReference>
<dbReference type="PANTHER" id="PTHR20883">
    <property type="entry name" value="PHYTANOYL-COA DIOXYGENASE DOMAIN CONTAINING 1"/>
    <property type="match status" value="1"/>
</dbReference>
<dbReference type="InterPro" id="IPR008775">
    <property type="entry name" value="Phytyl_CoA_dOase-like"/>
</dbReference>
<comment type="similarity">
    <text evidence="2">Belongs to the PhyH family.</text>
</comment>
<gene>
    <name evidence="5" type="ORF">WICMUC_001199</name>
</gene>
<evidence type="ECO:0000256" key="2">
    <source>
        <dbReference type="ARBA" id="ARBA00005830"/>
    </source>
</evidence>
<dbReference type="SUPFAM" id="SSF51197">
    <property type="entry name" value="Clavaminate synthase-like"/>
    <property type="match status" value="1"/>
</dbReference>
<dbReference type="PANTHER" id="PTHR20883:SF15">
    <property type="entry name" value="PHYTANOYL-COA DIOXYGENASE DOMAIN-CONTAINING PROTEIN 1"/>
    <property type="match status" value="1"/>
</dbReference>
<dbReference type="Pfam" id="PF05721">
    <property type="entry name" value="PhyH"/>
    <property type="match status" value="1"/>
</dbReference>